<feature type="compositionally biased region" description="Polar residues" evidence="1">
    <location>
        <begin position="535"/>
        <end position="546"/>
    </location>
</feature>
<keyword evidence="3" id="KW-1185">Reference proteome</keyword>
<feature type="compositionally biased region" description="Polar residues" evidence="1">
    <location>
        <begin position="626"/>
        <end position="657"/>
    </location>
</feature>
<feature type="compositionally biased region" description="Low complexity" evidence="1">
    <location>
        <begin position="607"/>
        <end position="617"/>
    </location>
</feature>
<feature type="compositionally biased region" description="Low complexity" evidence="1">
    <location>
        <begin position="150"/>
        <end position="162"/>
    </location>
</feature>
<feature type="compositionally biased region" description="Polar residues" evidence="1">
    <location>
        <begin position="416"/>
        <end position="434"/>
    </location>
</feature>
<reference evidence="2" key="1">
    <citation type="submission" date="2019-10" db="EMBL/GenBank/DDBJ databases">
        <authorList>
            <consortium name="DOE Joint Genome Institute"/>
            <person name="Kuo A."/>
            <person name="Miyauchi S."/>
            <person name="Kiss E."/>
            <person name="Drula E."/>
            <person name="Kohler A."/>
            <person name="Sanchez-Garcia M."/>
            <person name="Andreopoulos B."/>
            <person name="Barry K.W."/>
            <person name="Bonito G."/>
            <person name="Buee M."/>
            <person name="Carver A."/>
            <person name="Chen C."/>
            <person name="Cichocki N."/>
            <person name="Clum A."/>
            <person name="Culley D."/>
            <person name="Crous P.W."/>
            <person name="Fauchery L."/>
            <person name="Girlanda M."/>
            <person name="Hayes R."/>
            <person name="Keri Z."/>
            <person name="LaButti K."/>
            <person name="Lipzen A."/>
            <person name="Lombard V."/>
            <person name="Magnuson J."/>
            <person name="Maillard F."/>
            <person name="Morin E."/>
            <person name="Murat C."/>
            <person name="Nolan M."/>
            <person name="Ohm R."/>
            <person name="Pangilinan J."/>
            <person name="Pereira M."/>
            <person name="Perotto S."/>
            <person name="Peter M."/>
            <person name="Riley R."/>
            <person name="Sitrit Y."/>
            <person name="Stielow B."/>
            <person name="Szollosi G."/>
            <person name="Zifcakova L."/>
            <person name="Stursova M."/>
            <person name="Spatafora J.W."/>
            <person name="Tedersoo L."/>
            <person name="Vaario L.-M."/>
            <person name="Yamada A."/>
            <person name="Yan M."/>
            <person name="Wang P."/>
            <person name="Xu J."/>
            <person name="Bruns T."/>
            <person name="Baldrian P."/>
            <person name="Vilgalys R."/>
            <person name="Henrissat B."/>
            <person name="Grigoriev I.V."/>
            <person name="Hibbett D."/>
            <person name="Nagy L.G."/>
            <person name="Martin F.M."/>
        </authorList>
    </citation>
    <scope>NUCLEOTIDE SEQUENCE</scope>
    <source>
        <strain evidence="2">BED1</strain>
    </source>
</reference>
<comment type="caution">
    <text evidence="2">The sequence shown here is derived from an EMBL/GenBank/DDBJ whole genome shotgun (WGS) entry which is preliminary data.</text>
</comment>
<feature type="compositionally biased region" description="Basic and acidic residues" evidence="1">
    <location>
        <begin position="658"/>
        <end position="670"/>
    </location>
</feature>
<name>A0AAD4GM26_BOLED</name>
<feature type="region of interest" description="Disordered" evidence="1">
    <location>
        <begin position="149"/>
        <end position="396"/>
    </location>
</feature>
<gene>
    <name evidence="2" type="ORF">L210DRAFT_3756162</name>
</gene>
<accession>A0AAD4GM26</accession>
<dbReference type="AlphaFoldDB" id="A0AAD4GM26"/>
<feature type="region of interest" description="Disordered" evidence="1">
    <location>
        <begin position="98"/>
        <end position="134"/>
    </location>
</feature>
<feature type="compositionally biased region" description="Basic and acidic residues" evidence="1">
    <location>
        <begin position="98"/>
        <end position="110"/>
    </location>
</feature>
<feature type="compositionally biased region" description="Low complexity" evidence="1">
    <location>
        <begin position="61"/>
        <end position="73"/>
    </location>
</feature>
<feature type="compositionally biased region" description="Polar residues" evidence="1">
    <location>
        <begin position="20"/>
        <end position="60"/>
    </location>
</feature>
<evidence type="ECO:0000313" key="2">
    <source>
        <dbReference type="EMBL" id="KAF8450608.1"/>
    </source>
</evidence>
<proteinExistence type="predicted"/>
<feature type="compositionally biased region" description="Polar residues" evidence="1">
    <location>
        <begin position="228"/>
        <end position="241"/>
    </location>
</feature>
<feature type="compositionally biased region" description="Low complexity" evidence="1">
    <location>
        <begin position="189"/>
        <end position="205"/>
    </location>
</feature>
<sequence length="789" mass="85842">MAYPFKAFFRSRSRSRSRSQTSDSNIVPPSLPSPQRDTPSSPENPPSSYLKSTLRSQNRPISSTTTATHSTITPLPSDALRNRANLARHAYAYQFHSTDTHTSRQAHDQYTDTCDYDSDDNRVPRSETPSSTRPKLVWHSLFGISLTRKSSSTISTPSQSITGRKGSTSTSASDPKIISPRKRSFRFTSRPSTPKSIDSSSSKSPYPIPVPSSPLPLSASPRRRSFGLGSSQRSTPKSSTGHLPLPHVQSPQPGRSHGRRHSVGSERPPHDSAVALPEEPPHRSVHKSGPDAGARNKGKERENLFADPDRPLPPSFDFPSQSLPPDHSRNHLSPDLTRLPVSSRLPTVYSASSEENDQSSHRLQIPRIIHTPPTPQRPAEVASPSRPSNALPKVDSGKIQVAKGKPVAMAHREQVLVSSSQSHADVQHTPTSKGRFTARFHVPKTKDGIGQKSSKRSPAGSSDGPTHKLSGPSIIGPPRNMTSHRGKLGSFDFERPVSALNRSSSTMERQKTLAPADNSSYSKGRLHALERTLSEDSAQAESSATPQLKPDHTGDTSVVSFSSLSLQTKSTGKDLGNNTPPGQSSSWGRASGKRVLRASHGTFAFEPPSSLPNSPNLHIFNLPSEPHQNGLSEPTSGLAQSQPSTPKHSRGQSYNTSDHAEPGYHPGERKPKGKGRSLDLGLGLSWAPSRLREEVLMPGSILAREKAKLEKNRTNGSNVTKMFESLLSESRFQTFKKYVRSFDAHNIPFEGPSGLLASVEKLVAESGLSERERKKLMSEFTLFVENHGG</sequence>
<dbReference type="Proteomes" id="UP001194468">
    <property type="component" value="Unassembled WGS sequence"/>
</dbReference>
<evidence type="ECO:0000313" key="3">
    <source>
        <dbReference type="Proteomes" id="UP001194468"/>
    </source>
</evidence>
<dbReference type="EMBL" id="WHUW01000002">
    <property type="protein sequence ID" value="KAF8450608.1"/>
    <property type="molecule type" value="Genomic_DNA"/>
</dbReference>
<feature type="compositionally biased region" description="Basic and acidic residues" evidence="1">
    <location>
        <begin position="297"/>
        <end position="310"/>
    </location>
</feature>
<reference evidence="2" key="2">
    <citation type="journal article" date="2020" name="Nat. Commun.">
        <title>Large-scale genome sequencing of mycorrhizal fungi provides insights into the early evolution of symbiotic traits.</title>
        <authorList>
            <person name="Miyauchi S."/>
            <person name="Kiss E."/>
            <person name="Kuo A."/>
            <person name="Drula E."/>
            <person name="Kohler A."/>
            <person name="Sanchez-Garcia M."/>
            <person name="Morin E."/>
            <person name="Andreopoulos B."/>
            <person name="Barry K.W."/>
            <person name="Bonito G."/>
            <person name="Buee M."/>
            <person name="Carver A."/>
            <person name="Chen C."/>
            <person name="Cichocki N."/>
            <person name="Clum A."/>
            <person name="Culley D."/>
            <person name="Crous P.W."/>
            <person name="Fauchery L."/>
            <person name="Girlanda M."/>
            <person name="Hayes R.D."/>
            <person name="Keri Z."/>
            <person name="LaButti K."/>
            <person name="Lipzen A."/>
            <person name="Lombard V."/>
            <person name="Magnuson J."/>
            <person name="Maillard F."/>
            <person name="Murat C."/>
            <person name="Nolan M."/>
            <person name="Ohm R.A."/>
            <person name="Pangilinan J."/>
            <person name="Pereira M.F."/>
            <person name="Perotto S."/>
            <person name="Peter M."/>
            <person name="Pfister S."/>
            <person name="Riley R."/>
            <person name="Sitrit Y."/>
            <person name="Stielow J.B."/>
            <person name="Szollosi G."/>
            <person name="Zifcakova L."/>
            <person name="Stursova M."/>
            <person name="Spatafora J.W."/>
            <person name="Tedersoo L."/>
            <person name="Vaario L.M."/>
            <person name="Yamada A."/>
            <person name="Yan M."/>
            <person name="Wang P."/>
            <person name="Xu J."/>
            <person name="Bruns T."/>
            <person name="Baldrian P."/>
            <person name="Vilgalys R."/>
            <person name="Dunand C."/>
            <person name="Henrissat B."/>
            <person name="Grigoriev I.V."/>
            <person name="Hibbett D."/>
            <person name="Nagy L.G."/>
            <person name="Martin F.M."/>
        </authorList>
    </citation>
    <scope>NUCLEOTIDE SEQUENCE</scope>
    <source>
        <strain evidence="2">BED1</strain>
    </source>
</reference>
<protein>
    <submittedName>
        <fullName evidence="2">Uncharacterized protein</fullName>
    </submittedName>
</protein>
<feature type="region of interest" description="Disordered" evidence="1">
    <location>
        <begin position="415"/>
        <end position="676"/>
    </location>
</feature>
<evidence type="ECO:0000256" key="1">
    <source>
        <dbReference type="SAM" id="MobiDB-lite"/>
    </source>
</evidence>
<feature type="region of interest" description="Disordered" evidence="1">
    <location>
        <begin position="1"/>
        <end position="77"/>
    </location>
</feature>
<feature type="compositionally biased region" description="Polar residues" evidence="1">
    <location>
        <begin position="555"/>
        <end position="588"/>
    </location>
</feature>
<organism evidence="2 3">
    <name type="scientific">Boletus edulis BED1</name>
    <dbReference type="NCBI Taxonomy" id="1328754"/>
    <lineage>
        <taxon>Eukaryota</taxon>
        <taxon>Fungi</taxon>
        <taxon>Dikarya</taxon>
        <taxon>Basidiomycota</taxon>
        <taxon>Agaricomycotina</taxon>
        <taxon>Agaricomycetes</taxon>
        <taxon>Agaricomycetidae</taxon>
        <taxon>Boletales</taxon>
        <taxon>Boletineae</taxon>
        <taxon>Boletaceae</taxon>
        <taxon>Boletoideae</taxon>
        <taxon>Boletus</taxon>
    </lineage>
</organism>